<dbReference type="Pfam" id="PF16641">
    <property type="entry name" value="CLIP1_ZNF"/>
    <property type="match status" value="2"/>
</dbReference>
<name>A0ABP1RKU8_9HEXA</name>
<reference evidence="10 11" key="1">
    <citation type="submission" date="2024-08" db="EMBL/GenBank/DDBJ databases">
        <authorList>
            <person name="Cucini C."/>
            <person name="Frati F."/>
        </authorList>
    </citation>
    <scope>NUCLEOTIDE SEQUENCE [LARGE SCALE GENOMIC DNA]</scope>
</reference>
<evidence type="ECO:0000256" key="5">
    <source>
        <dbReference type="ARBA" id="ARBA00023054"/>
    </source>
</evidence>
<dbReference type="Gene3D" id="2.30.30.190">
    <property type="entry name" value="CAP Gly-rich-like domain"/>
    <property type="match status" value="2"/>
</dbReference>
<gene>
    <name evidence="10" type="ORF">ODALV1_LOCUS23376</name>
</gene>
<comment type="caution">
    <text evidence="10">The sequence shown here is derived from an EMBL/GenBank/DDBJ whole genome shotgun (WGS) entry which is preliminary data.</text>
</comment>
<feature type="coiled-coil region" evidence="7">
    <location>
        <begin position="808"/>
        <end position="961"/>
    </location>
</feature>
<keyword evidence="11" id="KW-1185">Reference proteome</keyword>
<evidence type="ECO:0000256" key="4">
    <source>
        <dbReference type="ARBA" id="ARBA00022737"/>
    </source>
</evidence>
<dbReference type="SMART" id="SM01052">
    <property type="entry name" value="CAP_GLY"/>
    <property type="match status" value="2"/>
</dbReference>
<evidence type="ECO:0000259" key="9">
    <source>
        <dbReference type="PROSITE" id="PS50245"/>
    </source>
</evidence>
<evidence type="ECO:0000256" key="8">
    <source>
        <dbReference type="SAM" id="MobiDB-lite"/>
    </source>
</evidence>
<dbReference type="PROSITE" id="PS50245">
    <property type="entry name" value="CAP_GLY_2"/>
    <property type="match status" value="2"/>
</dbReference>
<dbReference type="Proteomes" id="UP001642540">
    <property type="component" value="Unassembled WGS sequence"/>
</dbReference>
<evidence type="ECO:0000256" key="3">
    <source>
        <dbReference type="ARBA" id="ARBA00022701"/>
    </source>
</evidence>
<dbReference type="InterPro" id="IPR000938">
    <property type="entry name" value="CAP-Gly_domain"/>
</dbReference>
<keyword evidence="5 7" id="KW-0175">Coiled coil</keyword>
<evidence type="ECO:0000256" key="6">
    <source>
        <dbReference type="ARBA" id="ARBA00023212"/>
    </source>
</evidence>
<proteinExistence type="predicted"/>
<protein>
    <recommendedName>
        <fullName evidence="9">CAP-Gly domain-containing protein</fullName>
    </recommendedName>
</protein>
<keyword evidence="2" id="KW-0963">Cytoplasm</keyword>
<dbReference type="EMBL" id="CAXLJM020000078">
    <property type="protein sequence ID" value="CAL8129671.1"/>
    <property type="molecule type" value="Genomic_DNA"/>
</dbReference>
<evidence type="ECO:0000256" key="7">
    <source>
        <dbReference type="SAM" id="Coils"/>
    </source>
</evidence>
<comment type="subcellular location">
    <subcellularLocation>
        <location evidence="1">Cytoplasm</location>
        <location evidence="1">Cytoskeleton</location>
    </subcellularLocation>
</comment>
<feature type="domain" description="CAP-Gly" evidence="9">
    <location>
        <begin position="105"/>
        <end position="147"/>
    </location>
</feature>
<evidence type="ECO:0000313" key="10">
    <source>
        <dbReference type="EMBL" id="CAL8129671.1"/>
    </source>
</evidence>
<evidence type="ECO:0000313" key="11">
    <source>
        <dbReference type="Proteomes" id="UP001642540"/>
    </source>
</evidence>
<feature type="region of interest" description="Disordered" evidence="8">
    <location>
        <begin position="176"/>
        <end position="205"/>
    </location>
</feature>
<dbReference type="Gene3D" id="1.10.287.1490">
    <property type="match status" value="1"/>
</dbReference>
<accession>A0ABP1RKU8</accession>
<dbReference type="Pfam" id="PF01302">
    <property type="entry name" value="CAP_GLY"/>
    <property type="match status" value="2"/>
</dbReference>
<dbReference type="PANTHER" id="PTHR18916">
    <property type="entry name" value="DYNACTIN 1-RELATED MICROTUBULE-BINDING"/>
    <property type="match status" value="1"/>
</dbReference>
<keyword evidence="6" id="KW-0206">Cytoskeleton</keyword>
<sequence>MASKPSGLRQPNAVKSSNTNLASSAGASAGPETPAATPKASGGSAIPMSRLPSSNSIRRKITTPLGLVPGSKDSGLAMDTDNFIIGDVVYVNGDTSKRGKITFIGDVGFAKGEFAGISLDLPVGNHDGLVQGKRYFQCAPAHGLFTKLNRLTREPTLEPPPPSTPRVMSTRSYTVASPTLPPHTPQMSRTASVEERTPSPSPARSIIAPGSSLIIGERVIVASATGGTKIGLLRYLGSTEFQTGLWAGVELLTPMGKNNGTVGGKTYFTCEDNYGLFVPAHKVISSPVNKTPRRHGSRESLMSMSSLASSAASRSIRRSLPRDSQCLPTCSLQAVLSEKENHLERILKERELDRMDYENLSRQYEEKLSEVKKLQAESVVFQQRLQVSVEDSEAVKNLQNALEEEKRKVEDLQYTLDEEKIMKADLQVQLDILSSKSSEESKKSLELSRVESEQFSNEIETLKAQSEAFLLEKKTIEVKLGEAYSKLQSSEKTVQELTDKAKALMEELNAAQLAQNNLVTSHKDQVATLTKSATDLNETSTKAKQQLDEKKRLVDELRDKQLKLEAQYGIVHDEKKALEAEVVALITKLEEKSNDSSDVSNVMSSKINDLTAQVEDLRLKLESSDEDKALLRRINAEFKSRIAQHEQIVSTLKKEAEDSKQKLAEEKADLERKLTEMAAQAEQEKGKIEERISAKSAELSSLQDQIQAMKEEISSEKQTSENLAQEIVQLRSSTSAAKTQMGNYEELLTTAKEENLALKAEAEKTAILFKEKINKHLVQLDDVSCKLADSAEENRVIREELASVKTGYEQFRTTAEEKTMKIKELEDEVTTLKQVIEKDAAGLDKLKKDLDEKLESLKKDKHRLKEQVTAYQTDSRNFKEVEQGLSAEVLSLRNRLEQTSKTIADLEKKLEEKKAIIESDKSAKLDIGDPQAHIAFLNSVIAGLQAKIEELQIKVNVLLNGGVESDANSYVNRVAAASGSSTLQSLRSYCDICEKFDSHDTEECPTQVSDDNNTHHGALRGESRPYCQVCEIFGHVAGECDDQETF</sequence>
<feature type="region of interest" description="Disordered" evidence="8">
    <location>
        <begin position="1"/>
        <end position="57"/>
    </location>
</feature>
<dbReference type="SUPFAM" id="SSF74924">
    <property type="entry name" value="Cap-Gly domain"/>
    <property type="match status" value="2"/>
</dbReference>
<dbReference type="InterPro" id="IPR032108">
    <property type="entry name" value="CLIP1_ZNF"/>
</dbReference>
<feature type="compositionally biased region" description="Polar residues" evidence="8">
    <location>
        <begin position="13"/>
        <end position="26"/>
    </location>
</feature>
<dbReference type="InterPro" id="IPR036859">
    <property type="entry name" value="CAP-Gly_dom_sf"/>
</dbReference>
<dbReference type="PROSITE" id="PS00845">
    <property type="entry name" value="CAP_GLY_1"/>
    <property type="match status" value="1"/>
</dbReference>
<evidence type="ECO:0000256" key="2">
    <source>
        <dbReference type="ARBA" id="ARBA00022490"/>
    </source>
</evidence>
<evidence type="ECO:0000256" key="1">
    <source>
        <dbReference type="ARBA" id="ARBA00004245"/>
    </source>
</evidence>
<keyword evidence="3" id="KW-0493">Microtubule</keyword>
<organism evidence="10 11">
    <name type="scientific">Orchesella dallaii</name>
    <dbReference type="NCBI Taxonomy" id="48710"/>
    <lineage>
        <taxon>Eukaryota</taxon>
        <taxon>Metazoa</taxon>
        <taxon>Ecdysozoa</taxon>
        <taxon>Arthropoda</taxon>
        <taxon>Hexapoda</taxon>
        <taxon>Collembola</taxon>
        <taxon>Entomobryomorpha</taxon>
        <taxon>Entomobryoidea</taxon>
        <taxon>Orchesellidae</taxon>
        <taxon>Orchesellinae</taxon>
        <taxon>Orchesella</taxon>
    </lineage>
</organism>
<feature type="coiled-coil region" evidence="7">
    <location>
        <begin position="347"/>
        <end position="761"/>
    </location>
</feature>
<feature type="domain" description="CAP-Gly" evidence="9">
    <location>
        <begin position="237"/>
        <end position="279"/>
    </location>
</feature>
<keyword evidence="4" id="KW-0677">Repeat</keyword>